<sequence>MSKTYISLQGRFYLTPIVAGVVGAMRELGNVPEFSLEIGAEVIEHNESMTGQRTVDFTMVQTTSVNFSGQLEQVDEENLKYILSGMNYEVAIQTDKTESLGVVKAGDEIKLGGYNLSDVTFTDSAEPAVAIAESKYTVDLVFGTVKFKEDISTPVVAKFTTGAVTHTTLASDFSSEYQLFFKGINTANGDNVAVTLHRTKKSPETEFPLIHEELGSYSISGQALSDVTKMVDGNLGLYGYMVTIPKAA</sequence>
<dbReference type="Proteomes" id="UP000555322">
    <property type="component" value="Unassembled WGS sequence"/>
</dbReference>
<proteinExistence type="predicted"/>
<dbReference type="InterPro" id="IPR016893">
    <property type="entry name" value="UCP028589"/>
</dbReference>
<organism evidence="1 2">
    <name type="scientific">Acinetobacter terrestris</name>
    <dbReference type="NCBI Taxonomy" id="2529843"/>
    <lineage>
        <taxon>Bacteria</taxon>
        <taxon>Pseudomonadati</taxon>
        <taxon>Pseudomonadota</taxon>
        <taxon>Gammaproteobacteria</taxon>
        <taxon>Moraxellales</taxon>
        <taxon>Moraxellaceae</taxon>
        <taxon>Acinetobacter</taxon>
        <taxon>Acinetobacter Taxon 24</taxon>
    </lineage>
</organism>
<accession>A0ABX1UTJ3</accession>
<keyword evidence="2" id="KW-1185">Reference proteome</keyword>
<evidence type="ECO:0000313" key="1">
    <source>
        <dbReference type="EMBL" id="NNH25672.1"/>
    </source>
</evidence>
<reference evidence="1 2" key="1">
    <citation type="submission" date="2020-04" db="EMBL/GenBank/DDBJ databases">
        <title>Acinetobacter Taxon 24.</title>
        <authorList>
            <person name="Nemec A."/>
            <person name="Radolfova-Krizova L."/>
            <person name="Higgins P.G."/>
            <person name="Spanelova P."/>
        </authorList>
    </citation>
    <scope>NUCLEOTIDE SEQUENCE [LARGE SCALE GENOMIC DNA]</scope>
    <source>
        <strain evidence="1 2">ANC 5084</strain>
    </source>
</reference>
<dbReference type="PIRSF" id="PIRSF028589">
    <property type="entry name" value="UCP028589"/>
    <property type="match status" value="1"/>
</dbReference>
<gene>
    <name evidence="1" type="ORF">HLH15_04080</name>
</gene>
<protein>
    <submittedName>
        <fullName evidence="1">Uncharacterized protein</fullName>
    </submittedName>
</protein>
<comment type="caution">
    <text evidence="1">The sequence shown here is derived from an EMBL/GenBank/DDBJ whole genome shotgun (WGS) entry which is preliminary data.</text>
</comment>
<evidence type="ECO:0000313" key="2">
    <source>
        <dbReference type="Proteomes" id="UP000555322"/>
    </source>
</evidence>
<name>A0ABX1UTJ3_9GAMM</name>
<dbReference type="EMBL" id="JABERJ010000007">
    <property type="protein sequence ID" value="NNH25672.1"/>
    <property type="molecule type" value="Genomic_DNA"/>
</dbReference>
<dbReference type="RefSeq" id="WP_171535839.1">
    <property type="nucleotide sequence ID" value="NZ_JABERJ010000007.1"/>
</dbReference>